<protein>
    <submittedName>
        <fullName evidence="6">Creatininase family protein</fullName>
    </submittedName>
</protein>
<evidence type="ECO:0000313" key="6">
    <source>
        <dbReference type="EMBL" id="MBS7526330.1"/>
    </source>
</evidence>
<gene>
    <name evidence="6" type="ORF">KHM83_06545</name>
</gene>
<dbReference type="InterPro" id="IPR003785">
    <property type="entry name" value="Creatininase/forma_Hydrolase"/>
</dbReference>
<keyword evidence="7" id="KW-1185">Reference proteome</keyword>
<evidence type="ECO:0000256" key="1">
    <source>
        <dbReference type="ARBA" id="ARBA00001947"/>
    </source>
</evidence>
<keyword evidence="2" id="KW-0479">Metal-binding</keyword>
<dbReference type="InterPro" id="IPR024087">
    <property type="entry name" value="Creatininase-like_sf"/>
</dbReference>
<evidence type="ECO:0000256" key="5">
    <source>
        <dbReference type="ARBA" id="ARBA00024029"/>
    </source>
</evidence>
<comment type="similarity">
    <text evidence="5">Belongs to the creatininase superfamily.</text>
</comment>
<sequence>MKTTIRDMSWTEFDEYVKSSPLVIIPTGAVEVYGPHMPLGSDIIVVEEVAKRLSEATGALIAPSMSVGESRVLAKFPGTLTVDEAHFRGYLEDVCESLRSWGITKFLFITGHAGNVPMVSSICKAYKLSHPEIKTAQIDWWRFVGANSGDALEHQGYMAHGHASECATSIMLHIRPELVNMDAAVKFEIPEDQANQFPDILQYFTIDEKTKTGTVGDGTIATAEKGEKIIANCIKRLEAFVSDYY</sequence>
<dbReference type="EMBL" id="JAHBCL010000009">
    <property type="protein sequence ID" value="MBS7526330.1"/>
    <property type="molecule type" value="Genomic_DNA"/>
</dbReference>
<name>A0ABS5PMC1_9FIRM</name>
<dbReference type="Gene3D" id="3.40.50.10310">
    <property type="entry name" value="Creatininase"/>
    <property type="match status" value="1"/>
</dbReference>
<reference evidence="6 7" key="1">
    <citation type="submission" date="2021-05" db="EMBL/GenBank/DDBJ databases">
        <title>Fusibacter ferrireducens sp. nov., an anaerobic, sulfur- and Fe-reducing bacterium isolated from the mangrove sediment.</title>
        <authorList>
            <person name="Qiu D."/>
        </authorList>
    </citation>
    <scope>NUCLEOTIDE SEQUENCE [LARGE SCALE GENOMIC DNA]</scope>
    <source>
        <strain evidence="6 7">DSM 12116</strain>
    </source>
</reference>
<accession>A0ABS5PMC1</accession>
<dbReference type="RefSeq" id="WP_213236158.1">
    <property type="nucleotide sequence ID" value="NZ_JAHBCL010000009.1"/>
</dbReference>
<comment type="cofactor">
    <cofactor evidence="1">
        <name>Zn(2+)</name>
        <dbReference type="ChEBI" id="CHEBI:29105"/>
    </cofactor>
</comment>
<dbReference type="PANTHER" id="PTHR35005">
    <property type="entry name" value="3-DEHYDRO-SCYLLO-INOSOSE HYDROLASE"/>
    <property type="match status" value="1"/>
</dbReference>
<comment type="caution">
    <text evidence="6">The sequence shown here is derived from an EMBL/GenBank/DDBJ whole genome shotgun (WGS) entry which is preliminary data.</text>
</comment>
<evidence type="ECO:0000313" key="7">
    <source>
        <dbReference type="Proteomes" id="UP000746471"/>
    </source>
</evidence>
<keyword evidence="3" id="KW-0378">Hydrolase</keyword>
<dbReference type="SUPFAM" id="SSF102215">
    <property type="entry name" value="Creatininase"/>
    <property type="match status" value="1"/>
</dbReference>
<keyword evidence="4" id="KW-0862">Zinc</keyword>
<proteinExistence type="inferred from homology"/>
<dbReference type="PANTHER" id="PTHR35005:SF1">
    <property type="entry name" value="2-AMINO-5-FORMYLAMINO-6-RIBOSYLAMINOPYRIMIDIN-4(3H)-ONE 5'-MONOPHOSPHATE DEFORMYLASE"/>
    <property type="match status" value="1"/>
</dbReference>
<evidence type="ECO:0000256" key="4">
    <source>
        <dbReference type="ARBA" id="ARBA00022833"/>
    </source>
</evidence>
<organism evidence="6 7">
    <name type="scientific">Fusibacter paucivorans</name>
    <dbReference type="NCBI Taxonomy" id="76009"/>
    <lineage>
        <taxon>Bacteria</taxon>
        <taxon>Bacillati</taxon>
        <taxon>Bacillota</taxon>
        <taxon>Clostridia</taxon>
        <taxon>Eubacteriales</taxon>
        <taxon>Eubacteriales Family XII. Incertae Sedis</taxon>
        <taxon>Fusibacter</taxon>
    </lineage>
</organism>
<dbReference type="Proteomes" id="UP000746471">
    <property type="component" value="Unassembled WGS sequence"/>
</dbReference>
<evidence type="ECO:0000256" key="3">
    <source>
        <dbReference type="ARBA" id="ARBA00022801"/>
    </source>
</evidence>
<evidence type="ECO:0000256" key="2">
    <source>
        <dbReference type="ARBA" id="ARBA00022723"/>
    </source>
</evidence>
<dbReference type="Pfam" id="PF02633">
    <property type="entry name" value="Creatininase"/>
    <property type="match status" value="1"/>
</dbReference>